<dbReference type="GO" id="GO:0016747">
    <property type="term" value="F:acyltransferase activity, transferring groups other than amino-acyl groups"/>
    <property type="evidence" value="ECO:0007669"/>
    <property type="project" value="InterPro"/>
</dbReference>
<organism evidence="2 3">
    <name type="scientific">Nonomuraea muscovyensis</name>
    <dbReference type="NCBI Taxonomy" id="1124761"/>
    <lineage>
        <taxon>Bacteria</taxon>
        <taxon>Bacillati</taxon>
        <taxon>Actinomycetota</taxon>
        <taxon>Actinomycetes</taxon>
        <taxon>Streptosporangiales</taxon>
        <taxon>Streptosporangiaceae</taxon>
        <taxon>Nonomuraea</taxon>
    </lineage>
</organism>
<accession>A0A7X0CA12</accession>
<proteinExistence type="predicted"/>
<keyword evidence="2" id="KW-0808">Transferase</keyword>
<dbReference type="Pfam" id="PF00583">
    <property type="entry name" value="Acetyltransf_1"/>
    <property type="match status" value="1"/>
</dbReference>
<evidence type="ECO:0000313" key="2">
    <source>
        <dbReference type="EMBL" id="MBB6351310.1"/>
    </source>
</evidence>
<dbReference type="InterPro" id="IPR000182">
    <property type="entry name" value="GNAT_dom"/>
</dbReference>
<gene>
    <name evidence="2" type="ORF">FHU36_007893</name>
</gene>
<evidence type="ECO:0000259" key="1">
    <source>
        <dbReference type="PROSITE" id="PS51186"/>
    </source>
</evidence>
<reference evidence="2 3" key="1">
    <citation type="submission" date="2020-08" db="EMBL/GenBank/DDBJ databases">
        <title>Sequencing the genomes of 1000 actinobacteria strains.</title>
        <authorList>
            <person name="Klenk H.-P."/>
        </authorList>
    </citation>
    <scope>NUCLEOTIDE SEQUENCE [LARGE SCALE GENOMIC DNA]</scope>
    <source>
        <strain evidence="2 3">DSM 45913</strain>
    </source>
</reference>
<dbReference type="SUPFAM" id="SSF55729">
    <property type="entry name" value="Acyl-CoA N-acyltransferases (Nat)"/>
    <property type="match status" value="1"/>
</dbReference>
<dbReference type="Gene3D" id="3.40.630.30">
    <property type="match status" value="1"/>
</dbReference>
<dbReference type="InterPro" id="IPR016181">
    <property type="entry name" value="Acyl_CoA_acyltransferase"/>
</dbReference>
<protein>
    <submittedName>
        <fullName evidence="2">GNAT superfamily N-acetyltransferase</fullName>
    </submittedName>
</protein>
<feature type="domain" description="N-acetyltransferase" evidence="1">
    <location>
        <begin position="101"/>
        <end position="260"/>
    </location>
</feature>
<keyword evidence="3" id="KW-1185">Reference proteome</keyword>
<dbReference type="Proteomes" id="UP000583800">
    <property type="component" value="Unassembled WGS sequence"/>
</dbReference>
<dbReference type="RefSeq" id="WP_185089086.1">
    <property type="nucleotide sequence ID" value="NZ_JACHJB010000004.1"/>
</dbReference>
<name>A0A7X0CA12_9ACTN</name>
<sequence>MAWHDVMEAPALRAQPSPLESARFGRSVERLTVSAGAGASFDAVREAVLGSAAEVVVLRYPAERIDWFAGLTGLGRTALFADSLVYWRLPAGRGRAPDPSPGLVPAPTADTAAVERLVADIFAAYGSHYLANPLFDADAALAGYQEWALRSAAEGRCLTLRDGGPGGSRLLALATLEEAATRTEILLAGVVSDCQGRGLYAHLLKAVEDRTLARGATEVVISTQGHNTRVQRAWARYGFEPVQTLLTAHLVRSSLLPERE</sequence>
<evidence type="ECO:0000313" key="3">
    <source>
        <dbReference type="Proteomes" id="UP000583800"/>
    </source>
</evidence>
<dbReference type="AlphaFoldDB" id="A0A7X0CA12"/>
<comment type="caution">
    <text evidence="2">The sequence shown here is derived from an EMBL/GenBank/DDBJ whole genome shotgun (WGS) entry which is preliminary data.</text>
</comment>
<dbReference type="EMBL" id="JACHJB010000004">
    <property type="protein sequence ID" value="MBB6351310.1"/>
    <property type="molecule type" value="Genomic_DNA"/>
</dbReference>
<dbReference type="PROSITE" id="PS51186">
    <property type="entry name" value="GNAT"/>
    <property type="match status" value="1"/>
</dbReference>